<reference evidence="5 6" key="1">
    <citation type="submission" date="2013-07" db="EMBL/GenBank/DDBJ databases">
        <authorList>
            <person name="Stoco P.H."/>
            <person name="Wagner G."/>
            <person name="Gerber A."/>
            <person name="Zaha A."/>
            <person name="Thompson C."/>
            <person name="Bartholomeu D.C."/>
            <person name="Luckemeyer D.D."/>
            <person name="Bahia D."/>
            <person name="Loreto E."/>
            <person name="Prestes E.B."/>
            <person name="Lima F.M."/>
            <person name="Rodrigues-Luiz G."/>
            <person name="Vallejo G.A."/>
            <person name="Filho J.F."/>
            <person name="Monteiro K.M."/>
            <person name="Tyler K.M."/>
            <person name="de Almeida L.G."/>
            <person name="Ortiz M.F."/>
            <person name="Siervo M.A."/>
            <person name="de Moraes M.H."/>
            <person name="Cunha O.L."/>
            <person name="Mendonca-Neto R."/>
            <person name="Silva R."/>
            <person name="Teixeira S.M."/>
            <person name="Murta S.M."/>
            <person name="Sincero T.C."/>
            <person name="Mendes T.A."/>
            <person name="Urmenyi T.P."/>
            <person name="Silva V.G."/>
            <person name="da Rocha W.D."/>
            <person name="Andersson B."/>
            <person name="Romanha A.J."/>
            <person name="Steindel M."/>
            <person name="de Vasconcelos A.T."/>
            <person name="Grisard E.C."/>
        </authorList>
    </citation>
    <scope>NUCLEOTIDE SEQUENCE [LARGE SCALE GENOMIC DNA]</scope>
    <source>
        <strain evidence="5 6">SC58</strain>
    </source>
</reference>
<dbReference type="GO" id="GO:0006417">
    <property type="term" value="P:regulation of translation"/>
    <property type="evidence" value="ECO:0007669"/>
    <property type="project" value="TreeGrafter"/>
</dbReference>
<dbReference type="InterPro" id="IPR016024">
    <property type="entry name" value="ARM-type_fold"/>
</dbReference>
<dbReference type="GO" id="GO:0003729">
    <property type="term" value="F:mRNA binding"/>
    <property type="evidence" value="ECO:0007669"/>
    <property type="project" value="TreeGrafter"/>
</dbReference>
<protein>
    <submittedName>
        <fullName evidence="5">Pumilio/PUF RNA binding protein 8</fullName>
    </submittedName>
</protein>
<evidence type="ECO:0000313" key="6">
    <source>
        <dbReference type="Proteomes" id="UP000031737"/>
    </source>
</evidence>
<dbReference type="FunFam" id="1.25.10.10:FF:001266">
    <property type="entry name" value="Pumilio/PUF RNA binding protein 8, putative"/>
    <property type="match status" value="1"/>
</dbReference>
<name>A0A061IWK6_TRYRA</name>
<dbReference type="PROSITE" id="PS50302">
    <property type="entry name" value="PUM"/>
    <property type="match status" value="1"/>
</dbReference>
<gene>
    <name evidence="5" type="ORF">TRSC58_04792</name>
</gene>
<dbReference type="SUPFAM" id="SSF48371">
    <property type="entry name" value="ARM repeat"/>
    <property type="match status" value="1"/>
</dbReference>
<comment type="caution">
    <text evidence="5">The sequence shown here is derived from an EMBL/GenBank/DDBJ whole genome shotgun (WGS) entry which is preliminary data.</text>
</comment>
<feature type="region of interest" description="Disordered" evidence="3">
    <location>
        <begin position="538"/>
        <end position="583"/>
    </location>
</feature>
<feature type="repeat" description="Pumilio" evidence="2">
    <location>
        <begin position="357"/>
        <end position="394"/>
    </location>
</feature>
<dbReference type="SMART" id="SM00025">
    <property type="entry name" value="Pumilio"/>
    <property type="match status" value="4"/>
</dbReference>
<dbReference type="Gene3D" id="1.25.10.10">
    <property type="entry name" value="Leucine-rich Repeat Variant"/>
    <property type="match status" value="2"/>
</dbReference>
<dbReference type="InterPro" id="IPR001313">
    <property type="entry name" value="Pumilio_RNA-bd_rpt"/>
</dbReference>
<dbReference type="InterPro" id="IPR033133">
    <property type="entry name" value="PUM-HD"/>
</dbReference>
<evidence type="ECO:0000259" key="4">
    <source>
        <dbReference type="PROSITE" id="PS50303"/>
    </source>
</evidence>
<dbReference type="PROSITE" id="PS50303">
    <property type="entry name" value="PUM_HD"/>
    <property type="match status" value="1"/>
</dbReference>
<dbReference type="OrthoDB" id="497380at2759"/>
<dbReference type="InterPro" id="IPR040059">
    <property type="entry name" value="PUM3"/>
</dbReference>
<dbReference type="EMBL" id="AUPL01004792">
    <property type="protein sequence ID" value="ESL07518.1"/>
    <property type="molecule type" value="Genomic_DNA"/>
</dbReference>
<dbReference type="Proteomes" id="UP000031737">
    <property type="component" value="Unassembled WGS sequence"/>
</dbReference>
<evidence type="ECO:0000256" key="3">
    <source>
        <dbReference type="SAM" id="MobiDB-lite"/>
    </source>
</evidence>
<evidence type="ECO:0000256" key="1">
    <source>
        <dbReference type="ARBA" id="ARBA00022737"/>
    </source>
</evidence>
<keyword evidence="6" id="KW-1185">Reference proteome</keyword>
<dbReference type="GO" id="GO:0005730">
    <property type="term" value="C:nucleolus"/>
    <property type="evidence" value="ECO:0007669"/>
    <property type="project" value="TreeGrafter"/>
</dbReference>
<keyword evidence="1" id="KW-0677">Repeat</keyword>
<accession>A0A061IWK6</accession>
<feature type="compositionally biased region" description="Basic and acidic residues" evidence="3">
    <location>
        <begin position="539"/>
        <end position="548"/>
    </location>
</feature>
<dbReference type="AlphaFoldDB" id="A0A061IWK6"/>
<dbReference type="VEuPathDB" id="TriTrypDB:TRSC58_04792"/>
<organism evidence="5 6">
    <name type="scientific">Trypanosoma rangeli SC58</name>
    <dbReference type="NCBI Taxonomy" id="429131"/>
    <lineage>
        <taxon>Eukaryota</taxon>
        <taxon>Discoba</taxon>
        <taxon>Euglenozoa</taxon>
        <taxon>Kinetoplastea</taxon>
        <taxon>Metakinetoplastina</taxon>
        <taxon>Trypanosomatida</taxon>
        <taxon>Trypanosomatidae</taxon>
        <taxon>Trypanosoma</taxon>
        <taxon>Herpetosoma</taxon>
    </lineage>
</organism>
<dbReference type="PANTHER" id="PTHR13389:SF0">
    <property type="entry name" value="PUMILIO HOMOLOG 3"/>
    <property type="match status" value="1"/>
</dbReference>
<evidence type="ECO:0000313" key="5">
    <source>
        <dbReference type="EMBL" id="ESL07518.1"/>
    </source>
</evidence>
<proteinExistence type="predicted"/>
<dbReference type="InterPro" id="IPR011989">
    <property type="entry name" value="ARM-like"/>
</dbReference>
<feature type="domain" description="PUM-HD" evidence="4">
    <location>
        <begin position="108"/>
        <end position="459"/>
    </location>
</feature>
<sequence>MIYLSYYYCCWDVYYFCGRFFFLFTWVRASSGVGMVQTNRKKEEARAERLQKLPQTERLRKNALIKKREGRVLNAAEKHAMKMTSEYGEIVRLWEVLRLSTDPATKDEAAKSVGERKAERYEHKYPTVDLLLKLIEPKFVIYAKTPRVSRVIQSMIKYASLTQLERLLALVSESFVDHATDAYGHFVVIALIRHAPHSFLDKLLSLIIPAVPTLVSHRFGVEVLHAAYSNRLCTSTNRHILILAALKDNVAVMKRWKGYPVLEDVLQQEVAQRKRLLSRLFELCDKLVSQKGAANYPFAQRLVAAYLKRGRKDEVAELCDTLRPHLAALCTTREGAPIVTTVFSLVEPKKRKEVLRALSEDLGSFAVDKYGAPVVARLFDLVYDVQLLRKYVVNDLEAHLTQVINSPFGHQILLHLLTPYLERKNKFLLPHWFQHNLFSIENEKWNCHTWLTHEYEEETVEICSKHAMTTHLLVLPSIVRKFIEVASDPEGGSALNKHYAGLISREVLLVNEAVDAYRAALQLSKEDIQLLTQLSPAMEQKKRSRDGDGDCVPSEPSAGCNEKAQQVDKPTGAVKKRAGSRVTQEDYRNALVCEKKLNSAKKRAKVGKGSTHKVAL</sequence>
<dbReference type="PANTHER" id="PTHR13389">
    <property type="entry name" value="PUMILIO HOMOLOG 3"/>
    <property type="match status" value="1"/>
</dbReference>
<evidence type="ECO:0000256" key="2">
    <source>
        <dbReference type="PROSITE-ProRule" id="PRU00317"/>
    </source>
</evidence>